<name>A0ABS8CMU7_9RHOB</name>
<comment type="caution">
    <text evidence="1">The sequence shown here is derived from an EMBL/GenBank/DDBJ whole genome shotgun (WGS) entry which is preliminary data.</text>
</comment>
<dbReference type="RefSeq" id="WP_226935841.1">
    <property type="nucleotide sequence ID" value="NZ_JACDXX010000010.1"/>
</dbReference>
<gene>
    <name evidence="1" type="ORF">H0485_11960</name>
</gene>
<sequence length="222" mass="24712">MSLRKPAGRSSPARKYDILTVLGSFALSQDPALQRLTLRLICLITARYNWQANQLSVAQTEIAKLWSCDPRTVKREMAKLRQRGWLIEQRAPARGRASVYGLGSEQIFEDTRPVWQNIGPDLVDRLQPEPASEPATSVIPFPQAPGPVSDGSLWAEIGLRLHAEDPAIYRAWFAGLTAELRDEALCLQAPGGFHARYIDTHLRPRLERALADAAPGLRLQIS</sequence>
<dbReference type="InterPro" id="IPR036390">
    <property type="entry name" value="WH_DNA-bd_sf"/>
</dbReference>
<evidence type="ECO:0000313" key="2">
    <source>
        <dbReference type="Proteomes" id="UP001198571"/>
    </source>
</evidence>
<organism evidence="1 2">
    <name type="scientific">Pseudogemmobacter faecipullorum</name>
    <dbReference type="NCBI Taxonomy" id="2755041"/>
    <lineage>
        <taxon>Bacteria</taxon>
        <taxon>Pseudomonadati</taxon>
        <taxon>Pseudomonadota</taxon>
        <taxon>Alphaproteobacteria</taxon>
        <taxon>Rhodobacterales</taxon>
        <taxon>Paracoccaceae</taxon>
        <taxon>Pseudogemmobacter</taxon>
    </lineage>
</organism>
<dbReference type="EMBL" id="JACDXX010000010">
    <property type="protein sequence ID" value="MCB5410708.1"/>
    <property type="molecule type" value="Genomic_DNA"/>
</dbReference>
<dbReference type="InterPro" id="IPR038454">
    <property type="entry name" value="DnaA_N_sf"/>
</dbReference>
<dbReference type="InterPro" id="IPR036388">
    <property type="entry name" value="WH-like_DNA-bd_sf"/>
</dbReference>
<evidence type="ECO:0008006" key="3">
    <source>
        <dbReference type="Google" id="ProtNLM"/>
    </source>
</evidence>
<keyword evidence="2" id="KW-1185">Reference proteome</keyword>
<dbReference type="Gene3D" id="1.10.10.10">
    <property type="entry name" value="Winged helix-like DNA-binding domain superfamily/Winged helix DNA-binding domain"/>
    <property type="match status" value="1"/>
</dbReference>
<accession>A0ABS8CMU7</accession>
<reference evidence="1 2" key="1">
    <citation type="submission" date="2020-07" db="EMBL/GenBank/DDBJ databases">
        <title>Pseudogemmobacter sp. nov., isolated from poultry manure in Taiwan.</title>
        <authorList>
            <person name="Lin S.-Y."/>
            <person name="Tang Y.-S."/>
            <person name="Young C.-C."/>
        </authorList>
    </citation>
    <scope>NUCLEOTIDE SEQUENCE [LARGE SCALE GENOMIC DNA]</scope>
    <source>
        <strain evidence="1 2">CC-YST710</strain>
    </source>
</reference>
<dbReference type="Proteomes" id="UP001198571">
    <property type="component" value="Unassembled WGS sequence"/>
</dbReference>
<evidence type="ECO:0000313" key="1">
    <source>
        <dbReference type="EMBL" id="MCB5410708.1"/>
    </source>
</evidence>
<protein>
    <recommendedName>
        <fullName evidence="3">DnaA N-terminal domain-containing protein</fullName>
    </recommendedName>
</protein>
<dbReference type="Gene3D" id="3.30.300.180">
    <property type="match status" value="1"/>
</dbReference>
<dbReference type="SUPFAM" id="SSF46785">
    <property type="entry name" value="Winged helix' DNA-binding domain"/>
    <property type="match status" value="1"/>
</dbReference>
<proteinExistence type="predicted"/>